<dbReference type="EMBL" id="JBHSZO010000060">
    <property type="protein sequence ID" value="MFC7221329.1"/>
    <property type="molecule type" value="Genomic_DNA"/>
</dbReference>
<name>A0ABW2GMA2_9ACTN</name>
<feature type="compositionally biased region" description="Basic and acidic residues" evidence="1">
    <location>
        <begin position="506"/>
        <end position="515"/>
    </location>
</feature>
<sequence length="515" mass="54831">MAETAEAFAPAAHARLVAVRELRLERWLALVPEPPAGEEGGEDASGWSADVGITAEVTAEPEPDALRVALGPYACARLTFADRYPPPPARSWREEAARGDTPLPDLEALAPERWSLPYAPRLVTALASMGERQIKGTLTVPGRPGSVLDAVAQLLGCWTLAHGAGHEVAFPVRLRGLRYFTPEPPPGTELTASVKLTSTAAAMLTADIRLATPDGALHAELLGWRQRRVSLPGARRGVGFPERLPLATAHPAGFTLLLDAWPKPPARELIERTYLGAREREEYARQPLRHRRSWLLSRIVAKDAVRQWLWANGGGDIFPAELAVRSDGMGGLRAEGRYGRTLPEHRMAVARVGEVAVALLQPGDALPREPGAGSRAGGVQGISVVALKDARPGRLNAAESALLDSLAAPGEQRSRWAARFRAAKEAATSTQERGAWSDVLAASAEELTVRTVDGELPVRCVELSAPGGGVAARTYLVAWTVAVNAHATDGGRAVPVRPPTPIPASDRGHGNGDRA</sequence>
<dbReference type="Gene3D" id="3.10.129.110">
    <property type="entry name" value="Polyketide synthase dehydratase"/>
    <property type="match status" value="1"/>
</dbReference>
<dbReference type="InterPro" id="IPR042104">
    <property type="entry name" value="PKS_dehydratase_sf"/>
</dbReference>
<accession>A0ABW2GMA2</accession>
<dbReference type="Proteomes" id="UP001596413">
    <property type="component" value="Unassembled WGS sequence"/>
</dbReference>
<organism evidence="3 4">
    <name type="scientific">Streptomyces polyrhachis</name>
    <dbReference type="NCBI Taxonomy" id="1282885"/>
    <lineage>
        <taxon>Bacteria</taxon>
        <taxon>Bacillati</taxon>
        <taxon>Actinomycetota</taxon>
        <taxon>Actinomycetes</taxon>
        <taxon>Kitasatosporales</taxon>
        <taxon>Streptomycetaceae</taxon>
        <taxon>Streptomyces</taxon>
    </lineage>
</organism>
<feature type="region of interest" description="Disordered" evidence="1">
    <location>
        <begin position="490"/>
        <end position="515"/>
    </location>
</feature>
<evidence type="ECO:0000313" key="3">
    <source>
        <dbReference type="EMBL" id="MFC7221329.1"/>
    </source>
</evidence>
<keyword evidence="4" id="KW-1185">Reference proteome</keyword>
<evidence type="ECO:0000256" key="1">
    <source>
        <dbReference type="SAM" id="MobiDB-lite"/>
    </source>
</evidence>
<gene>
    <name evidence="3" type="ORF">ACFQLX_24660</name>
</gene>
<evidence type="ECO:0000259" key="2">
    <source>
        <dbReference type="Pfam" id="PF14765"/>
    </source>
</evidence>
<dbReference type="RefSeq" id="WP_386418608.1">
    <property type="nucleotide sequence ID" value="NZ_JBHSZO010000060.1"/>
</dbReference>
<reference evidence="4" key="1">
    <citation type="journal article" date="2019" name="Int. J. Syst. Evol. Microbiol.">
        <title>The Global Catalogue of Microorganisms (GCM) 10K type strain sequencing project: providing services to taxonomists for standard genome sequencing and annotation.</title>
        <authorList>
            <consortium name="The Broad Institute Genomics Platform"/>
            <consortium name="The Broad Institute Genome Sequencing Center for Infectious Disease"/>
            <person name="Wu L."/>
            <person name="Ma J."/>
        </authorList>
    </citation>
    <scope>NUCLEOTIDE SEQUENCE [LARGE SCALE GENOMIC DNA]</scope>
    <source>
        <strain evidence="4">CGMCC 1.13681</strain>
    </source>
</reference>
<comment type="caution">
    <text evidence="3">The sequence shown here is derived from an EMBL/GenBank/DDBJ whole genome shotgun (WGS) entry which is preliminary data.</text>
</comment>
<proteinExistence type="predicted"/>
<dbReference type="InterPro" id="IPR049551">
    <property type="entry name" value="PKS_DH_C"/>
</dbReference>
<evidence type="ECO:0000313" key="4">
    <source>
        <dbReference type="Proteomes" id="UP001596413"/>
    </source>
</evidence>
<dbReference type="Pfam" id="PF14765">
    <property type="entry name" value="PS-DH"/>
    <property type="match status" value="1"/>
</dbReference>
<feature type="domain" description="Polyketide synthase dehydratase" evidence="2">
    <location>
        <begin position="147"/>
        <end position="230"/>
    </location>
</feature>
<protein>
    <submittedName>
        <fullName evidence="3">Polyketide synthase dehydratase domain-containing protein</fullName>
    </submittedName>
</protein>